<dbReference type="Proteomes" id="UP000748025">
    <property type="component" value="Unassembled WGS sequence"/>
</dbReference>
<keyword evidence="3" id="KW-1185">Reference proteome</keyword>
<feature type="region of interest" description="Disordered" evidence="1">
    <location>
        <begin position="1"/>
        <end position="41"/>
    </location>
</feature>
<evidence type="ECO:0000313" key="2">
    <source>
        <dbReference type="EMBL" id="KAG6004226.1"/>
    </source>
</evidence>
<comment type="caution">
    <text evidence="2">The sequence shown here is derived from an EMBL/GenBank/DDBJ whole genome shotgun (WGS) entry which is preliminary data.</text>
</comment>
<gene>
    <name evidence="2" type="ORF">E4U43_000780</name>
</gene>
<evidence type="ECO:0000256" key="1">
    <source>
        <dbReference type="SAM" id="MobiDB-lite"/>
    </source>
</evidence>
<sequence>MLSSQQRDLFGMPGRHIPIDYNIPQPRQSGQPTALVRHGDRLTKKTGPVLERSRIMMKGKHTLPIQHFHINPVGSRSKHPQPNTKATCITNETTYLQHQVIKSLNP</sequence>
<dbReference type="AlphaFoldDB" id="A0A9P7SZW0"/>
<proteinExistence type="predicted"/>
<accession>A0A9P7SZW0</accession>
<organism evidence="2 3">
    <name type="scientific">Claviceps pusilla</name>
    <dbReference type="NCBI Taxonomy" id="123648"/>
    <lineage>
        <taxon>Eukaryota</taxon>
        <taxon>Fungi</taxon>
        <taxon>Dikarya</taxon>
        <taxon>Ascomycota</taxon>
        <taxon>Pezizomycotina</taxon>
        <taxon>Sordariomycetes</taxon>
        <taxon>Hypocreomycetidae</taxon>
        <taxon>Hypocreales</taxon>
        <taxon>Clavicipitaceae</taxon>
        <taxon>Claviceps</taxon>
    </lineage>
</organism>
<reference evidence="2" key="1">
    <citation type="journal article" date="2020" name="bioRxiv">
        <title>Whole genome comparisons of ergot fungi reveals the divergence and evolution of species within the genus Claviceps are the result of varying mechanisms driving genome evolution and host range expansion.</title>
        <authorList>
            <person name="Wyka S.A."/>
            <person name="Mondo S.J."/>
            <person name="Liu M."/>
            <person name="Dettman J."/>
            <person name="Nalam V."/>
            <person name="Broders K.D."/>
        </authorList>
    </citation>
    <scope>NUCLEOTIDE SEQUENCE</scope>
    <source>
        <strain evidence="2">CCC 602</strain>
    </source>
</reference>
<evidence type="ECO:0000313" key="3">
    <source>
        <dbReference type="Proteomes" id="UP000748025"/>
    </source>
</evidence>
<dbReference type="EMBL" id="SRPW01001240">
    <property type="protein sequence ID" value="KAG6004226.1"/>
    <property type="molecule type" value="Genomic_DNA"/>
</dbReference>
<protein>
    <submittedName>
        <fullName evidence="2">Uncharacterized protein</fullName>
    </submittedName>
</protein>
<name>A0A9P7SZW0_9HYPO</name>